<sequence>MTPLEILSGTFSVINGAIVFGQFVLKLSEVDGDTKTCISLLERVNRDVDAAERLRKLKYPAKGPKCRQHLRALEAIRDTKNAVHELGKLVYVAKNGHLGMKTRLKWVMSDKESFATREKMLHYCYATLLQVVTTMESRPEPDLDVLSKAPPPPYDEIPTKRSPMPLADVVSGPSQGFRVPNGPLPVHTGLPSGPKWETPSQRYLKKHSKFHFMYNNTAHVN</sequence>
<dbReference type="EMBL" id="JAAMPI010000750">
    <property type="protein sequence ID" value="KAF4628875.1"/>
    <property type="molecule type" value="Genomic_DNA"/>
</dbReference>
<protein>
    <submittedName>
        <fullName evidence="1">Uncharacterized protein</fullName>
    </submittedName>
</protein>
<accession>A0A8H4W222</accession>
<dbReference type="AlphaFoldDB" id="A0A8H4W222"/>
<keyword evidence="2" id="KW-1185">Reference proteome</keyword>
<name>A0A8H4W222_9HELO</name>
<reference evidence="1 2" key="1">
    <citation type="submission" date="2020-03" db="EMBL/GenBank/DDBJ databases">
        <title>Draft Genome Sequence of Cudoniella acicularis.</title>
        <authorList>
            <person name="Buettner E."/>
            <person name="Kellner H."/>
        </authorList>
    </citation>
    <scope>NUCLEOTIDE SEQUENCE [LARGE SCALE GENOMIC DNA]</scope>
    <source>
        <strain evidence="1 2">DSM 108380</strain>
    </source>
</reference>
<evidence type="ECO:0000313" key="2">
    <source>
        <dbReference type="Proteomes" id="UP000566819"/>
    </source>
</evidence>
<organism evidence="1 2">
    <name type="scientific">Cudoniella acicularis</name>
    <dbReference type="NCBI Taxonomy" id="354080"/>
    <lineage>
        <taxon>Eukaryota</taxon>
        <taxon>Fungi</taxon>
        <taxon>Dikarya</taxon>
        <taxon>Ascomycota</taxon>
        <taxon>Pezizomycotina</taxon>
        <taxon>Leotiomycetes</taxon>
        <taxon>Helotiales</taxon>
        <taxon>Tricladiaceae</taxon>
        <taxon>Cudoniella</taxon>
    </lineage>
</organism>
<dbReference type="OrthoDB" id="3539334at2759"/>
<gene>
    <name evidence="1" type="ORF">G7Y89_g9273</name>
</gene>
<dbReference type="Proteomes" id="UP000566819">
    <property type="component" value="Unassembled WGS sequence"/>
</dbReference>
<comment type="caution">
    <text evidence="1">The sequence shown here is derived from an EMBL/GenBank/DDBJ whole genome shotgun (WGS) entry which is preliminary data.</text>
</comment>
<evidence type="ECO:0000313" key="1">
    <source>
        <dbReference type="EMBL" id="KAF4628875.1"/>
    </source>
</evidence>
<proteinExistence type="predicted"/>